<accession>A0A9N9HLL2</accession>
<protein>
    <submittedName>
        <fullName evidence="2">13626_t:CDS:1</fullName>
    </submittedName>
</protein>
<dbReference type="Proteomes" id="UP000789375">
    <property type="component" value="Unassembled WGS sequence"/>
</dbReference>
<evidence type="ECO:0000313" key="2">
    <source>
        <dbReference type="EMBL" id="CAG8687779.1"/>
    </source>
</evidence>
<dbReference type="EMBL" id="CAJVPP010007357">
    <property type="protein sequence ID" value="CAG8687779.1"/>
    <property type="molecule type" value="Genomic_DNA"/>
</dbReference>
<sequence>MVNRFINCKKNDIDNKNDENKKNLSVSDSLVQKQRRYSPHKCIKSALENAYHSIKISALNPPDPNLQSSLRIPLHIYD</sequence>
<dbReference type="AlphaFoldDB" id="A0A9N9HLL2"/>
<proteinExistence type="predicted"/>
<feature type="non-terminal residue" evidence="2">
    <location>
        <position position="78"/>
    </location>
</feature>
<feature type="compositionally biased region" description="Basic and acidic residues" evidence="1">
    <location>
        <begin position="11"/>
        <end position="22"/>
    </location>
</feature>
<evidence type="ECO:0000256" key="1">
    <source>
        <dbReference type="SAM" id="MobiDB-lite"/>
    </source>
</evidence>
<feature type="region of interest" description="Disordered" evidence="1">
    <location>
        <begin position="11"/>
        <end position="32"/>
    </location>
</feature>
<comment type="caution">
    <text evidence="2">The sequence shown here is derived from an EMBL/GenBank/DDBJ whole genome shotgun (WGS) entry which is preliminary data.</text>
</comment>
<gene>
    <name evidence="2" type="ORF">FMOSSE_LOCUS13183</name>
</gene>
<evidence type="ECO:0000313" key="3">
    <source>
        <dbReference type="Proteomes" id="UP000789375"/>
    </source>
</evidence>
<organism evidence="2 3">
    <name type="scientific">Funneliformis mosseae</name>
    <name type="common">Endomycorrhizal fungus</name>
    <name type="synonym">Glomus mosseae</name>
    <dbReference type="NCBI Taxonomy" id="27381"/>
    <lineage>
        <taxon>Eukaryota</taxon>
        <taxon>Fungi</taxon>
        <taxon>Fungi incertae sedis</taxon>
        <taxon>Mucoromycota</taxon>
        <taxon>Glomeromycotina</taxon>
        <taxon>Glomeromycetes</taxon>
        <taxon>Glomerales</taxon>
        <taxon>Glomeraceae</taxon>
        <taxon>Funneliformis</taxon>
    </lineage>
</organism>
<keyword evidence="3" id="KW-1185">Reference proteome</keyword>
<name>A0A9N9HLL2_FUNMO</name>
<reference evidence="2" key="1">
    <citation type="submission" date="2021-06" db="EMBL/GenBank/DDBJ databases">
        <authorList>
            <person name="Kallberg Y."/>
            <person name="Tangrot J."/>
            <person name="Rosling A."/>
        </authorList>
    </citation>
    <scope>NUCLEOTIDE SEQUENCE</scope>
    <source>
        <strain evidence="2">87-6 pot B 2015</strain>
    </source>
</reference>